<reference evidence="1" key="1">
    <citation type="journal article" date="2021" name="PeerJ">
        <title>Extensive microbial diversity within the chicken gut microbiome revealed by metagenomics and culture.</title>
        <authorList>
            <person name="Gilroy R."/>
            <person name="Ravi A."/>
            <person name="Getino M."/>
            <person name="Pursley I."/>
            <person name="Horton D.L."/>
            <person name="Alikhan N.F."/>
            <person name="Baker D."/>
            <person name="Gharbi K."/>
            <person name="Hall N."/>
            <person name="Watson M."/>
            <person name="Adriaenssens E.M."/>
            <person name="Foster-Nyarko E."/>
            <person name="Jarju S."/>
            <person name="Secka A."/>
            <person name="Antonio M."/>
            <person name="Oren A."/>
            <person name="Chaudhuri R.R."/>
            <person name="La Ragione R."/>
            <person name="Hildebrand F."/>
            <person name="Pallen M.J."/>
        </authorList>
    </citation>
    <scope>NUCLEOTIDE SEQUENCE</scope>
    <source>
        <strain evidence="1">1277</strain>
    </source>
</reference>
<protein>
    <submittedName>
        <fullName evidence="1">Uncharacterized protein</fullName>
    </submittedName>
</protein>
<name>A0A921SZD5_9FIRM</name>
<proteinExistence type="predicted"/>
<organism evidence="1 2">
    <name type="scientific">Romboutsia timonensis</name>
    <dbReference type="NCBI Taxonomy" id="1776391"/>
    <lineage>
        <taxon>Bacteria</taxon>
        <taxon>Bacillati</taxon>
        <taxon>Bacillota</taxon>
        <taxon>Clostridia</taxon>
        <taxon>Peptostreptococcales</taxon>
        <taxon>Peptostreptococcaceae</taxon>
        <taxon>Romboutsia</taxon>
    </lineage>
</organism>
<reference evidence="1" key="2">
    <citation type="submission" date="2021-09" db="EMBL/GenBank/DDBJ databases">
        <authorList>
            <person name="Gilroy R."/>
        </authorList>
    </citation>
    <scope>NUCLEOTIDE SEQUENCE</scope>
    <source>
        <strain evidence="1">1277</strain>
    </source>
</reference>
<gene>
    <name evidence="1" type="ORF">K8V90_04535</name>
</gene>
<accession>A0A921SZD5</accession>
<dbReference type="Proteomes" id="UP000776700">
    <property type="component" value="Unassembled WGS sequence"/>
</dbReference>
<evidence type="ECO:0000313" key="2">
    <source>
        <dbReference type="Proteomes" id="UP000776700"/>
    </source>
</evidence>
<dbReference type="AlphaFoldDB" id="A0A921SZD5"/>
<evidence type="ECO:0000313" key="1">
    <source>
        <dbReference type="EMBL" id="HJG96353.1"/>
    </source>
</evidence>
<comment type="caution">
    <text evidence="1">The sequence shown here is derived from an EMBL/GenBank/DDBJ whole genome shotgun (WGS) entry which is preliminary data.</text>
</comment>
<dbReference type="EMBL" id="DYUB01000151">
    <property type="protein sequence ID" value="HJG96353.1"/>
    <property type="molecule type" value="Genomic_DNA"/>
</dbReference>
<sequence length="48" mass="5902">MCTGYWESCGCEDCNKVKELMQDRDWFWDNKEEREEIEKKIEDMGYSI</sequence>